<dbReference type="Proteomes" id="UP001500751">
    <property type="component" value="Unassembled WGS sequence"/>
</dbReference>
<dbReference type="Gene3D" id="3.40.50.150">
    <property type="entry name" value="Vaccinia Virus protein VP39"/>
    <property type="match status" value="1"/>
</dbReference>
<dbReference type="InterPro" id="IPR029063">
    <property type="entry name" value="SAM-dependent_MTases_sf"/>
</dbReference>
<keyword evidence="5" id="KW-0443">Lipid metabolism</keyword>
<proteinExistence type="inferred from homology"/>
<dbReference type="PANTHER" id="PTHR43667:SF2">
    <property type="entry name" value="FATTY ACID C-METHYL TRANSFERASE"/>
    <property type="match status" value="1"/>
</dbReference>
<dbReference type="PANTHER" id="PTHR43667">
    <property type="entry name" value="CYCLOPROPANE-FATTY-ACYL-PHOSPHOLIPID SYNTHASE"/>
    <property type="match status" value="1"/>
</dbReference>
<evidence type="ECO:0000256" key="1">
    <source>
        <dbReference type="ARBA" id="ARBA00010815"/>
    </source>
</evidence>
<dbReference type="EMBL" id="BAAAQN010000035">
    <property type="protein sequence ID" value="GAA2043702.1"/>
    <property type="molecule type" value="Genomic_DNA"/>
</dbReference>
<evidence type="ECO:0000256" key="5">
    <source>
        <dbReference type="ARBA" id="ARBA00023098"/>
    </source>
</evidence>
<evidence type="ECO:0000256" key="4">
    <source>
        <dbReference type="ARBA" id="ARBA00022691"/>
    </source>
</evidence>
<dbReference type="RefSeq" id="WP_344668438.1">
    <property type="nucleotide sequence ID" value="NZ_BAAAQN010000035.1"/>
</dbReference>
<reference evidence="6 7" key="1">
    <citation type="journal article" date="2019" name="Int. J. Syst. Evol. Microbiol.">
        <title>The Global Catalogue of Microorganisms (GCM) 10K type strain sequencing project: providing services to taxonomists for standard genome sequencing and annotation.</title>
        <authorList>
            <consortium name="The Broad Institute Genomics Platform"/>
            <consortium name="The Broad Institute Genome Sequencing Center for Infectious Disease"/>
            <person name="Wu L."/>
            <person name="Ma J."/>
        </authorList>
    </citation>
    <scope>NUCLEOTIDE SEQUENCE [LARGE SCALE GENOMIC DNA]</scope>
    <source>
        <strain evidence="6 7">JCM 16014</strain>
    </source>
</reference>
<name>A0ABN2UUC3_9ACTN</name>
<dbReference type="SUPFAM" id="SSF53335">
    <property type="entry name" value="S-adenosyl-L-methionine-dependent methyltransferases"/>
    <property type="match status" value="1"/>
</dbReference>
<keyword evidence="7" id="KW-1185">Reference proteome</keyword>
<organism evidence="6 7">
    <name type="scientific">Catenulispora yoronensis</name>
    <dbReference type="NCBI Taxonomy" id="450799"/>
    <lineage>
        <taxon>Bacteria</taxon>
        <taxon>Bacillati</taxon>
        <taxon>Actinomycetota</taxon>
        <taxon>Actinomycetes</taxon>
        <taxon>Catenulisporales</taxon>
        <taxon>Catenulisporaceae</taxon>
        <taxon>Catenulispora</taxon>
    </lineage>
</organism>
<keyword evidence="2" id="KW-0489">Methyltransferase</keyword>
<comment type="similarity">
    <text evidence="1">Belongs to the CFA/CMAS family.</text>
</comment>
<comment type="caution">
    <text evidence="6">The sequence shown here is derived from an EMBL/GenBank/DDBJ whole genome shotgun (WGS) entry which is preliminary data.</text>
</comment>
<dbReference type="Pfam" id="PF02353">
    <property type="entry name" value="CMAS"/>
    <property type="match status" value="1"/>
</dbReference>
<accession>A0ABN2UUC3</accession>
<dbReference type="InterPro" id="IPR003333">
    <property type="entry name" value="CMAS"/>
</dbReference>
<evidence type="ECO:0000313" key="7">
    <source>
        <dbReference type="Proteomes" id="UP001500751"/>
    </source>
</evidence>
<evidence type="ECO:0000256" key="3">
    <source>
        <dbReference type="ARBA" id="ARBA00022679"/>
    </source>
</evidence>
<protein>
    <submittedName>
        <fullName evidence="6">Cyclopropane-fatty-acyl-phospholipid synthase family protein</fullName>
    </submittedName>
</protein>
<gene>
    <name evidence="6" type="ORF">GCM10009839_53810</name>
</gene>
<keyword evidence="4" id="KW-0949">S-adenosyl-L-methionine</keyword>
<dbReference type="InterPro" id="IPR050723">
    <property type="entry name" value="CFA/CMAS"/>
</dbReference>
<evidence type="ECO:0000256" key="2">
    <source>
        <dbReference type="ARBA" id="ARBA00022603"/>
    </source>
</evidence>
<dbReference type="CDD" id="cd02440">
    <property type="entry name" value="AdoMet_MTases"/>
    <property type="match status" value="1"/>
</dbReference>
<dbReference type="PIRSF" id="PIRSF003085">
    <property type="entry name" value="CMAS"/>
    <property type="match status" value="1"/>
</dbReference>
<keyword evidence="3" id="KW-0808">Transferase</keyword>
<evidence type="ECO:0000313" key="6">
    <source>
        <dbReference type="EMBL" id="GAA2043702.1"/>
    </source>
</evidence>
<sequence>MNQPPILLIDADRWPDLARIPDHPVRARIARRLFTHALKDVPVTVVAPNGLALAGAGVPGGGGPVLRVRRPKEFLNRLGADGLIGFGEAYQTGAWDTENGDELAALLTELATRLEDLVPRPLHRLRRIQIRHLPGEQRPDRTGARSNAHAHYDLSNDMFELFLDPSMTYSSGLFDPVADADGPGDLHAAQLRKIDAVLDAAGVRKGTRLLEIGSGWGSLAIKAAGERGATVLSLTLSEEQQELARRRVAAAGLADRVEIRLADYREPTGEQLFDAVASVEMIEAVGRRFLPDYFQAIEANLAPGGRVAIQAITMAHHRMLATQDSYSWMHKYVFPGGLIPSVAETDSAAATAGLRLVARRDFGPDYARTLRAWRHRFEDNWPRVAALGFDEVFRRTWRFYLAYCEAGFASGYLGVSQLTYVRR</sequence>